<accession>A0A3B0VNY5</accession>
<sequence>EYNLYIRDMRLRVAVINNWFEGMKNQFLLLIQVVRKKTKNKVCIQKIQELITHNIHRNNVF</sequence>
<feature type="non-terminal residue" evidence="1">
    <location>
        <position position="1"/>
    </location>
</feature>
<gene>
    <name evidence="1" type="ORF">MNBD_DELTA03-1373</name>
</gene>
<evidence type="ECO:0000313" key="1">
    <source>
        <dbReference type="EMBL" id="VAW42200.1"/>
    </source>
</evidence>
<proteinExistence type="predicted"/>
<dbReference type="AlphaFoldDB" id="A0A3B0VNY5"/>
<name>A0A3B0VNY5_9ZZZZ</name>
<dbReference type="EMBL" id="UOEX01000423">
    <property type="protein sequence ID" value="VAW42200.1"/>
    <property type="molecule type" value="Genomic_DNA"/>
</dbReference>
<protein>
    <submittedName>
        <fullName evidence="1">Uncharacterized protein</fullName>
    </submittedName>
</protein>
<organism evidence="1">
    <name type="scientific">hydrothermal vent metagenome</name>
    <dbReference type="NCBI Taxonomy" id="652676"/>
    <lineage>
        <taxon>unclassified sequences</taxon>
        <taxon>metagenomes</taxon>
        <taxon>ecological metagenomes</taxon>
    </lineage>
</organism>
<reference evidence="1" key="1">
    <citation type="submission" date="2018-06" db="EMBL/GenBank/DDBJ databases">
        <authorList>
            <person name="Zhirakovskaya E."/>
        </authorList>
    </citation>
    <scope>NUCLEOTIDE SEQUENCE</scope>
</reference>